<keyword evidence="5" id="KW-0507">mRNA processing</keyword>
<feature type="region of interest" description="Disordered" evidence="9">
    <location>
        <begin position="256"/>
        <end position="394"/>
    </location>
</feature>
<feature type="domain" description="SDE2-like" evidence="11">
    <location>
        <begin position="141"/>
        <end position="236"/>
    </location>
</feature>
<dbReference type="GO" id="GO:0005737">
    <property type="term" value="C:cytoplasm"/>
    <property type="evidence" value="ECO:0007669"/>
    <property type="project" value="UniProtKB-SubCell"/>
</dbReference>
<keyword evidence="7" id="KW-0539">Nucleus</keyword>
<keyword evidence="8" id="KW-0131">Cell cycle</keyword>
<dbReference type="PANTHER" id="PTHR12786:SF1">
    <property type="entry name" value="SPLICING REGULATOR SDE2"/>
    <property type="match status" value="1"/>
</dbReference>
<evidence type="ECO:0000256" key="7">
    <source>
        <dbReference type="ARBA" id="ARBA00023242"/>
    </source>
</evidence>
<dbReference type="EMBL" id="LIAE01010313">
    <property type="protein sequence ID" value="PAV63364.1"/>
    <property type="molecule type" value="Genomic_DNA"/>
</dbReference>
<keyword evidence="13" id="KW-1185">Reference proteome</keyword>
<evidence type="ECO:0000256" key="8">
    <source>
        <dbReference type="ARBA" id="ARBA00023306"/>
    </source>
</evidence>
<evidence type="ECO:0000256" key="3">
    <source>
        <dbReference type="ARBA" id="ARBA00008726"/>
    </source>
</evidence>
<dbReference type="GO" id="GO:0008380">
    <property type="term" value="P:RNA splicing"/>
    <property type="evidence" value="ECO:0007669"/>
    <property type="project" value="UniProtKB-KW"/>
</dbReference>
<evidence type="ECO:0000256" key="6">
    <source>
        <dbReference type="ARBA" id="ARBA00023187"/>
    </source>
</evidence>
<comment type="caution">
    <text evidence="12">The sequence shown here is derived from an EMBL/GenBank/DDBJ whole genome shotgun (WGS) entry which is preliminary data.</text>
</comment>
<evidence type="ECO:0000256" key="2">
    <source>
        <dbReference type="ARBA" id="ARBA00004496"/>
    </source>
</evidence>
<evidence type="ECO:0000313" key="12">
    <source>
        <dbReference type="EMBL" id="PAV63364.1"/>
    </source>
</evidence>
<name>A0A2A2JNS5_9BILA</name>
<dbReference type="Pfam" id="PF13297">
    <property type="entry name" value="SDE2_2C"/>
    <property type="match status" value="1"/>
</dbReference>
<evidence type="ECO:0000259" key="11">
    <source>
        <dbReference type="Pfam" id="PF22782"/>
    </source>
</evidence>
<protein>
    <submittedName>
        <fullName evidence="12">Uncharacterized protein</fullName>
    </submittedName>
</protein>
<feature type="domain" description="SDE2/SF3A3 SAP" evidence="10">
    <location>
        <begin position="372"/>
        <end position="448"/>
    </location>
</feature>
<dbReference type="InterPro" id="IPR051421">
    <property type="entry name" value="RNA_Proc_DNA_Dmg_Regulator"/>
</dbReference>
<sequence>MVTIAKSKEYAMERKRRRKELIDSNEAIARGDDGSETSSTPTEEQEKQSIMVVSMDPPEPPPNEPPYTQQEIRQIMKNIYKGRIMFVQKRTIHFLRAKVDPRWYYIVVGTKPYQAEAFFEMLDTTQIDPYLSFHVNFRLCGGKGGFGSLLKSFRVNKSTNQLMCRDLNGRRLASVEEEKKLRRWLERAADREKERVEKRKVRYEKLKSDKPKHEFNDTEYIRVREEILERTEDACEEAFQRVREQKEKAELEKILKGSKEKKEEPDEEEELPVDGEDPIECLFGGRGKMKRARANTEEKGKDAKKAKKDYESSSSDSEDDIDLEQIQLLKEYISNKENTDGPSCSKSDKELPAKAKKTESPRKKEDGKKQDKEKKAAEEKQQEEEHFEPIDPKKFATVEELEQIGANHLKFELQARGLKCGGTVHERAERLFSVKDLQPKNYPKNLLANGGKKGSK</sequence>
<evidence type="ECO:0000256" key="5">
    <source>
        <dbReference type="ARBA" id="ARBA00022664"/>
    </source>
</evidence>
<feature type="region of interest" description="Disordered" evidence="9">
    <location>
        <begin position="16"/>
        <end position="67"/>
    </location>
</feature>
<evidence type="ECO:0000256" key="1">
    <source>
        <dbReference type="ARBA" id="ARBA00004123"/>
    </source>
</evidence>
<dbReference type="GO" id="GO:0006397">
    <property type="term" value="P:mRNA processing"/>
    <property type="evidence" value="ECO:0007669"/>
    <property type="project" value="UniProtKB-KW"/>
</dbReference>
<accession>A0A2A2JNS5</accession>
<comment type="subcellular location">
    <subcellularLocation>
        <location evidence="2">Cytoplasm</location>
    </subcellularLocation>
    <subcellularLocation>
        <location evidence="1">Nucleus</location>
    </subcellularLocation>
</comment>
<dbReference type="Proteomes" id="UP000218231">
    <property type="component" value="Unassembled WGS sequence"/>
</dbReference>
<proteinExistence type="inferred from homology"/>
<evidence type="ECO:0000256" key="9">
    <source>
        <dbReference type="SAM" id="MobiDB-lite"/>
    </source>
</evidence>
<evidence type="ECO:0000313" key="13">
    <source>
        <dbReference type="Proteomes" id="UP000218231"/>
    </source>
</evidence>
<evidence type="ECO:0000259" key="10">
    <source>
        <dbReference type="Pfam" id="PF13297"/>
    </source>
</evidence>
<comment type="similarity">
    <text evidence="3">Belongs to the SDE2 family.</text>
</comment>
<dbReference type="GO" id="GO:0005634">
    <property type="term" value="C:nucleus"/>
    <property type="evidence" value="ECO:0007669"/>
    <property type="project" value="UniProtKB-SubCell"/>
</dbReference>
<gene>
    <name evidence="12" type="ORF">WR25_16159</name>
</gene>
<feature type="region of interest" description="Disordered" evidence="9">
    <location>
        <begin position="437"/>
        <end position="456"/>
    </location>
</feature>
<dbReference type="STRING" id="2018661.A0A2A2JNS5"/>
<keyword evidence="4" id="KW-0963">Cytoplasm</keyword>
<feature type="compositionally biased region" description="Acidic residues" evidence="9">
    <location>
        <begin position="265"/>
        <end position="279"/>
    </location>
</feature>
<dbReference type="AlphaFoldDB" id="A0A2A2JNS5"/>
<feature type="compositionally biased region" description="Basic and acidic residues" evidence="9">
    <location>
        <begin position="294"/>
        <end position="311"/>
    </location>
</feature>
<feature type="compositionally biased region" description="Basic and acidic residues" evidence="9">
    <location>
        <begin position="346"/>
        <end position="394"/>
    </location>
</feature>
<dbReference type="PANTHER" id="PTHR12786">
    <property type="entry name" value="SPLICING FACTOR SF3A-RELATED"/>
    <property type="match status" value="1"/>
</dbReference>
<dbReference type="OrthoDB" id="547031at2759"/>
<reference evidence="12 13" key="1">
    <citation type="journal article" date="2017" name="Curr. Biol.">
        <title>Genome architecture and evolution of a unichromosomal asexual nematode.</title>
        <authorList>
            <person name="Fradin H."/>
            <person name="Zegar C."/>
            <person name="Gutwein M."/>
            <person name="Lucas J."/>
            <person name="Kovtun M."/>
            <person name="Corcoran D."/>
            <person name="Baugh L.R."/>
            <person name="Kiontke K."/>
            <person name="Gunsalus K."/>
            <person name="Fitch D.H."/>
            <person name="Piano F."/>
        </authorList>
    </citation>
    <scope>NUCLEOTIDE SEQUENCE [LARGE SCALE GENOMIC DNA]</scope>
    <source>
        <strain evidence="12">PF1309</strain>
    </source>
</reference>
<evidence type="ECO:0000256" key="4">
    <source>
        <dbReference type="ARBA" id="ARBA00022490"/>
    </source>
</evidence>
<keyword evidence="6" id="KW-0508">mRNA splicing</keyword>
<dbReference type="Pfam" id="PF22782">
    <property type="entry name" value="SDE2"/>
    <property type="match status" value="1"/>
</dbReference>
<dbReference type="InterPro" id="IPR053822">
    <property type="entry name" value="SDE2-like_dom"/>
</dbReference>
<organism evidence="12 13">
    <name type="scientific">Diploscapter pachys</name>
    <dbReference type="NCBI Taxonomy" id="2018661"/>
    <lineage>
        <taxon>Eukaryota</taxon>
        <taxon>Metazoa</taxon>
        <taxon>Ecdysozoa</taxon>
        <taxon>Nematoda</taxon>
        <taxon>Chromadorea</taxon>
        <taxon>Rhabditida</taxon>
        <taxon>Rhabditina</taxon>
        <taxon>Rhabditomorpha</taxon>
        <taxon>Rhabditoidea</taxon>
        <taxon>Rhabditidae</taxon>
        <taxon>Diploscapter</taxon>
    </lineage>
</organism>
<dbReference type="InterPro" id="IPR025086">
    <property type="entry name" value="SDE2/SF3A3_SAP"/>
</dbReference>